<feature type="transmembrane region" description="Helical" evidence="1">
    <location>
        <begin position="78"/>
        <end position="95"/>
    </location>
</feature>
<dbReference type="Pfam" id="PF06197">
    <property type="entry name" value="DUF998"/>
    <property type="match status" value="1"/>
</dbReference>
<dbReference type="InterPro" id="IPR009339">
    <property type="entry name" value="DUF998"/>
</dbReference>
<keyword evidence="3" id="KW-1185">Reference proteome</keyword>
<dbReference type="RefSeq" id="WP_282839533.1">
    <property type="nucleotide sequence ID" value="NZ_JASCXW010000017.1"/>
</dbReference>
<dbReference type="Proteomes" id="UP001431532">
    <property type="component" value="Unassembled WGS sequence"/>
</dbReference>
<sequence>MKAYKPLLIYIYPLLIVVMFVLPFFSFEGYSILKHTTSHLGAQLTPNAWIMNMVFILLGAATILDSRKSFKDYPVQQVLLIIFGGALILTAIFKHEHVYVVSYITHNIEDQLHSIFATVVGFTFVVFSMSMFFIEESMKRKQLSILMVLISTLLSILIFSIEPLRGLFQRFMFIISFLYLIDVFIKFKIKYDLKEIISD</sequence>
<dbReference type="EMBL" id="JASCXW010000017">
    <property type="protein sequence ID" value="MDI6453104.1"/>
    <property type="molecule type" value="Genomic_DNA"/>
</dbReference>
<dbReference type="AlphaFoldDB" id="A0AAW6U8W4"/>
<feature type="transmembrane region" description="Helical" evidence="1">
    <location>
        <begin position="47"/>
        <end position="66"/>
    </location>
</feature>
<keyword evidence="1" id="KW-1133">Transmembrane helix</keyword>
<feature type="transmembrane region" description="Helical" evidence="1">
    <location>
        <begin position="167"/>
        <end position="185"/>
    </location>
</feature>
<organism evidence="2 3">
    <name type="scientific">Peloplasma aerotolerans</name>
    <dbReference type="NCBI Taxonomy" id="3044389"/>
    <lineage>
        <taxon>Bacteria</taxon>
        <taxon>Bacillati</taxon>
        <taxon>Mycoplasmatota</taxon>
        <taxon>Mollicutes</taxon>
        <taxon>Acholeplasmatales</taxon>
        <taxon>Acholeplasmataceae</taxon>
        <taxon>Peloplasma</taxon>
    </lineage>
</organism>
<comment type="caution">
    <text evidence="2">The sequence shown here is derived from an EMBL/GenBank/DDBJ whole genome shotgun (WGS) entry which is preliminary data.</text>
</comment>
<accession>A0AAW6U8W4</accession>
<evidence type="ECO:0000313" key="2">
    <source>
        <dbReference type="EMBL" id="MDI6453104.1"/>
    </source>
</evidence>
<keyword evidence="1" id="KW-0472">Membrane</keyword>
<proteinExistence type="predicted"/>
<evidence type="ECO:0000256" key="1">
    <source>
        <dbReference type="SAM" id="Phobius"/>
    </source>
</evidence>
<feature type="transmembrane region" description="Helical" evidence="1">
    <location>
        <begin position="143"/>
        <end position="161"/>
    </location>
</feature>
<keyword evidence="1" id="KW-0812">Transmembrane</keyword>
<feature type="transmembrane region" description="Helical" evidence="1">
    <location>
        <begin position="115"/>
        <end position="134"/>
    </location>
</feature>
<gene>
    <name evidence="2" type="ORF">QJ521_05980</name>
</gene>
<feature type="transmembrane region" description="Helical" evidence="1">
    <location>
        <begin position="7"/>
        <end position="27"/>
    </location>
</feature>
<name>A0AAW6U8W4_9MOLU</name>
<evidence type="ECO:0000313" key="3">
    <source>
        <dbReference type="Proteomes" id="UP001431532"/>
    </source>
</evidence>
<reference evidence="2" key="1">
    <citation type="submission" date="2023-05" db="EMBL/GenBank/DDBJ databases">
        <title>Mariniplasma microaerophilum sp. nov., a novel anaerobic mollicute isolated from terrestrial mud volcano, Taman Peninsula, Russia.</title>
        <authorList>
            <person name="Khomyakova M.A."/>
            <person name="Merkel A.Y."/>
            <person name="Slobodkin A.I."/>
        </authorList>
    </citation>
    <scope>NUCLEOTIDE SEQUENCE</scope>
    <source>
        <strain evidence="2">M4Ah</strain>
    </source>
</reference>
<protein>
    <submittedName>
        <fullName evidence="2">DUF998 domain-containing protein</fullName>
    </submittedName>
</protein>